<feature type="transmembrane region" description="Helical" evidence="13">
    <location>
        <begin position="277"/>
        <end position="299"/>
    </location>
</feature>
<evidence type="ECO:0000256" key="8">
    <source>
        <dbReference type="ARBA" id="ARBA00023136"/>
    </source>
</evidence>
<dbReference type="Pfam" id="PF13853">
    <property type="entry name" value="7tm_4"/>
    <property type="match status" value="1"/>
</dbReference>
<reference evidence="15" key="1">
    <citation type="submission" date="2021-02" db="EMBL/GenBank/DDBJ databases">
        <title>Comparative genomics reveals that relaxation of natural selection precedes convergent phenotypic evolution of cavefish.</title>
        <authorList>
            <person name="Peng Z."/>
        </authorList>
    </citation>
    <scope>NUCLEOTIDE SEQUENCE</scope>
    <source>
        <tissue evidence="15">Muscle</tissue>
    </source>
</reference>
<evidence type="ECO:0000256" key="9">
    <source>
        <dbReference type="ARBA" id="ARBA00023157"/>
    </source>
</evidence>
<keyword evidence="12" id="KW-0807">Transducer</keyword>
<keyword evidence="4 13" id="KW-0812">Transmembrane</keyword>
<feature type="transmembrane region" description="Helical" evidence="13">
    <location>
        <begin position="305"/>
        <end position="326"/>
    </location>
</feature>
<evidence type="ECO:0000256" key="5">
    <source>
        <dbReference type="ARBA" id="ARBA00022725"/>
    </source>
</evidence>
<dbReference type="Proteomes" id="UP001059041">
    <property type="component" value="Linkage Group LG14"/>
</dbReference>
<dbReference type="PRINTS" id="PR00245">
    <property type="entry name" value="OLFACTORYR"/>
</dbReference>
<proteinExistence type="predicted"/>
<dbReference type="GO" id="GO:0005886">
    <property type="term" value="C:plasma membrane"/>
    <property type="evidence" value="ECO:0007669"/>
    <property type="project" value="UniProtKB-SubCell"/>
</dbReference>
<dbReference type="AlphaFoldDB" id="A0A9W7TRE3"/>
<keyword evidence="5" id="KW-0552">Olfaction</keyword>
<keyword evidence="11" id="KW-0325">Glycoprotein</keyword>
<evidence type="ECO:0000256" key="7">
    <source>
        <dbReference type="ARBA" id="ARBA00023040"/>
    </source>
</evidence>
<comment type="caution">
    <text evidence="15">The sequence shown here is derived from an EMBL/GenBank/DDBJ whole genome shotgun (WGS) entry which is preliminary data.</text>
</comment>
<feature type="transmembrane region" description="Helical" evidence="13">
    <location>
        <begin position="172"/>
        <end position="195"/>
    </location>
</feature>
<dbReference type="PANTHER" id="PTHR26450:SF87">
    <property type="entry name" value="OLFACTORY RECEPTOR 51F2"/>
    <property type="match status" value="1"/>
</dbReference>
<comment type="subcellular location">
    <subcellularLocation>
        <location evidence="1">Cell membrane</location>
        <topology evidence="1">Multi-pass membrane protein</topology>
    </subcellularLocation>
</comment>
<evidence type="ECO:0000313" key="15">
    <source>
        <dbReference type="EMBL" id="KAI7801023.1"/>
    </source>
</evidence>
<evidence type="ECO:0000256" key="2">
    <source>
        <dbReference type="ARBA" id="ARBA00022475"/>
    </source>
</evidence>
<feature type="transmembrane region" description="Helical" evidence="13">
    <location>
        <begin position="237"/>
        <end position="257"/>
    </location>
</feature>
<evidence type="ECO:0000313" key="16">
    <source>
        <dbReference type="Proteomes" id="UP001059041"/>
    </source>
</evidence>
<keyword evidence="16" id="KW-1185">Reference proteome</keyword>
<dbReference type="EMBL" id="JAFHDT010000014">
    <property type="protein sequence ID" value="KAI7801023.1"/>
    <property type="molecule type" value="Genomic_DNA"/>
</dbReference>
<evidence type="ECO:0000259" key="14">
    <source>
        <dbReference type="PROSITE" id="PS50262"/>
    </source>
</evidence>
<evidence type="ECO:0000256" key="3">
    <source>
        <dbReference type="ARBA" id="ARBA00022606"/>
    </source>
</evidence>
<dbReference type="GO" id="GO:0004984">
    <property type="term" value="F:olfactory receptor activity"/>
    <property type="evidence" value="ECO:0007669"/>
    <property type="project" value="InterPro"/>
</dbReference>
<evidence type="ECO:0000256" key="10">
    <source>
        <dbReference type="ARBA" id="ARBA00023170"/>
    </source>
</evidence>
<dbReference type="GO" id="GO:0004930">
    <property type="term" value="F:G protein-coupled receptor activity"/>
    <property type="evidence" value="ECO:0007669"/>
    <property type="project" value="UniProtKB-KW"/>
</dbReference>
<feature type="domain" description="G-protein coupled receptors family 1 profile" evidence="14">
    <location>
        <begin position="73"/>
        <end position="323"/>
    </location>
</feature>
<evidence type="ECO:0000256" key="1">
    <source>
        <dbReference type="ARBA" id="ARBA00004651"/>
    </source>
</evidence>
<dbReference type="FunFam" id="1.20.1070.10:FF:000024">
    <property type="entry name" value="Olfactory receptor"/>
    <property type="match status" value="1"/>
</dbReference>
<keyword evidence="3" id="KW-0716">Sensory transduction</keyword>
<dbReference type="PANTHER" id="PTHR26450">
    <property type="entry name" value="OLFACTORY RECEPTOR 56B1-RELATED"/>
    <property type="match status" value="1"/>
</dbReference>
<dbReference type="InterPro" id="IPR017452">
    <property type="entry name" value="GPCR_Rhodpsn_7TM"/>
</dbReference>
<dbReference type="SUPFAM" id="SSF81321">
    <property type="entry name" value="Family A G protein-coupled receptor-like"/>
    <property type="match status" value="1"/>
</dbReference>
<keyword evidence="6 13" id="KW-1133">Transmembrane helix</keyword>
<keyword evidence="7" id="KW-0297">G-protein coupled receptor</keyword>
<dbReference type="PROSITE" id="PS50262">
    <property type="entry name" value="G_PROTEIN_RECEP_F1_2"/>
    <property type="match status" value="1"/>
</dbReference>
<gene>
    <name evidence="15" type="ORF">IRJ41_018242</name>
</gene>
<evidence type="ECO:0000256" key="4">
    <source>
        <dbReference type="ARBA" id="ARBA00022692"/>
    </source>
</evidence>
<keyword evidence="9" id="KW-1015">Disulfide bond</keyword>
<dbReference type="PRINTS" id="PR00237">
    <property type="entry name" value="GPCRRHODOPSN"/>
</dbReference>
<evidence type="ECO:0000256" key="6">
    <source>
        <dbReference type="ARBA" id="ARBA00022989"/>
    </source>
</evidence>
<feature type="transmembrane region" description="Helical" evidence="13">
    <location>
        <begin position="130"/>
        <end position="152"/>
    </location>
</feature>
<dbReference type="InterPro" id="IPR000276">
    <property type="entry name" value="GPCR_Rhodpsn"/>
</dbReference>
<evidence type="ECO:0000256" key="13">
    <source>
        <dbReference type="SAM" id="Phobius"/>
    </source>
</evidence>
<dbReference type="InterPro" id="IPR050402">
    <property type="entry name" value="OR51/52/56-like"/>
</dbReference>
<evidence type="ECO:0000256" key="11">
    <source>
        <dbReference type="ARBA" id="ARBA00023180"/>
    </source>
</evidence>
<keyword evidence="10 15" id="KW-0675">Receptor</keyword>
<evidence type="ECO:0000256" key="12">
    <source>
        <dbReference type="ARBA" id="ARBA00023224"/>
    </source>
</evidence>
<feature type="transmembrane region" description="Helical" evidence="13">
    <location>
        <begin position="58"/>
        <end position="80"/>
    </location>
</feature>
<keyword evidence="8 13" id="KW-0472">Membrane</keyword>
<protein>
    <submittedName>
        <fullName evidence="15">Main Olfactory Receptor</fullName>
    </submittedName>
</protein>
<sequence length="348" mass="39220">MTQKRILTSIRHPERHVLSSTTVNTMNAINTSFSQNISIVHPEYFFITGLSGIPYSRYYYIFLFCIYFIAVIGNSAVLLLIAVERSLHSPKYIGVFNLALADLGETNAVFPNMMKTFLFDSQYISYNACLANMFFVFFFIGTQCLTLVVLAYDRFVAICLPLRYHAIVTNTVMSLFFSAIWACNACQASLTVYFINRLSFCKSNVIESYFCDHGPVFRLACNDNSINVFIAKFNTSLFLVAPLIIVVLSYLGIFLALSKITTWEGRFKALRTCASHLLVVGLYFLPKICVYIIALTTFLSANARIISTSLAYAVPAMLNPIIYVLNTVEIKDLIRKVLKKRSVGCNIT</sequence>
<keyword evidence="2" id="KW-1003">Cell membrane</keyword>
<organism evidence="15 16">
    <name type="scientific">Triplophysa rosa</name>
    <name type="common">Cave loach</name>
    <dbReference type="NCBI Taxonomy" id="992332"/>
    <lineage>
        <taxon>Eukaryota</taxon>
        <taxon>Metazoa</taxon>
        <taxon>Chordata</taxon>
        <taxon>Craniata</taxon>
        <taxon>Vertebrata</taxon>
        <taxon>Euteleostomi</taxon>
        <taxon>Actinopterygii</taxon>
        <taxon>Neopterygii</taxon>
        <taxon>Teleostei</taxon>
        <taxon>Ostariophysi</taxon>
        <taxon>Cypriniformes</taxon>
        <taxon>Nemacheilidae</taxon>
        <taxon>Triplophysa</taxon>
    </lineage>
</organism>
<name>A0A9W7TRE3_TRIRA</name>
<dbReference type="Gene3D" id="1.20.1070.10">
    <property type="entry name" value="Rhodopsin 7-helix transmembrane proteins"/>
    <property type="match status" value="1"/>
</dbReference>
<dbReference type="InterPro" id="IPR000725">
    <property type="entry name" value="Olfact_rcpt"/>
</dbReference>
<accession>A0A9W7TRE3</accession>